<dbReference type="PANTHER" id="PTHR47185">
    <property type="entry name" value="PX DOMAIN-CONTAINING PROTEIN YPR097W"/>
    <property type="match status" value="1"/>
</dbReference>
<feature type="compositionally biased region" description="Acidic residues" evidence="1">
    <location>
        <begin position="68"/>
        <end position="78"/>
    </location>
</feature>
<dbReference type="EMBL" id="LN890563">
    <property type="protein sequence ID" value="CUS22021.1"/>
    <property type="molecule type" value="Genomic_DNA"/>
</dbReference>
<organism evidence="3 4">
    <name type="scientific">Lachancea quebecensis</name>
    <dbReference type="NCBI Taxonomy" id="1654605"/>
    <lineage>
        <taxon>Eukaryota</taxon>
        <taxon>Fungi</taxon>
        <taxon>Dikarya</taxon>
        <taxon>Ascomycota</taxon>
        <taxon>Saccharomycotina</taxon>
        <taxon>Saccharomycetes</taxon>
        <taxon>Saccharomycetales</taxon>
        <taxon>Saccharomycetaceae</taxon>
        <taxon>Lachancea</taxon>
    </lineage>
</organism>
<feature type="compositionally biased region" description="Polar residues" evidence="1">
    <location>
        <begin position="322"/>
        <end position="344"/>
    </location>
</feature>
<accession>A0A0N7MLE0</accession>
<keyword evidence="4" id="KW-1185">Reference proteome</keyword>
<dbReference type="InterPro" id="IPR024554">
    <property type="entry name" value="LEC1-like_C"/>
</dbReference>
<protein>
    <submittedName>
        <fullName evidence="3">LAQU0S04e06370g1_1</fullName>
    </submittedName>
</protein>
<dbReference type="InterPro" id="IPR001683">
    <property type="entry name" value="PX_dom"/>
</dbReference>
<dbReference type="InterPro" id="IPR047168">
    <property type="entry name" value="LEC1-like"/>
</dbReference>
<dbReference type="OrthoDB" id="2117459at2759"/>
<feature type="region of interest" description="Disordered" evidence="1">
    <location>
        <begin position="40"/>
        <end position="78"/>
    </location>
</feature>
<dbReference type="Pfam" id="PF12825">
    <property type="entry name" value="DUF3818"/>
    <property type="match status" value="1"/>
</dbReference>
<name>A0A0N7MLE0_9SACH</name>
<dbReference type="AlphaFoldDB" id="A0A0N7MLE0"/>
<feature type="compositionally biased region" description="Polar residues" evidence="1">
    <location>
        <begin position="351"/>
        <end position="360"/>
    </location>
</feature>
<dbReference type="Pfam" id="PF00787">
    <property type="entry name" value="PX"/>
    <property type="match status" value="1"/>
</dbReference>
<dbReference type="Pfam" id="PF12828">
    <property type="entry name" value="PXB"/>
    <property type="match status" value="1"/>
</dbReference>
<dbReference type="Gene3D" id="3.30.1520.10">
    <property type="entry name" value="Phox-like domain"/>
    <property type="match status" value="1"/>
</dbReference>
<evidence type="ECO:0000313" key="4">
    <source>
        <dbReference type="Proteomes" id="UP000236544"/>
    </source>
</evidence>
<dbReference type="PROSITE" id="PS50195">
    <property type="entry name" value="PX"/>
    <property type="match status" value="1"/>
</dbReference>
<proteinExistence type="predicted"/>
<dbReference type="InterPro" id="IPR024555">
    <property type="entry name" value="PX-associated"/>
</dbReference>
<feature type="compositionally biased region" description="Basic residues" evidence="1">
    <location>
        <begin position="50"/>
        <end position="63"/>
    </location>
</feature>
<sequence length="991" mass="113636">MTIDLTPAEEHYLKRELLKQELAREIEGLDDPKALRKFGYPFSAEDPRSAHSKKKLIRHLRRSKASETESDSDSNEDSGSEFPLLSHFLQHFVMKLPLLAQDLVNKEDFWQEKVQLFFEHFMEQQFSSSFDREELTKRKKLAMKLSKMVLLMYNSGIGCKKEVEYFEQDKFELEGSKRPMKQQRLDTFVMPSKESLRYLLTEEPYYINGWDFNVMAAVSHKTLNPDPPAKAKPSSGSKWMKTPAFLSPSSLTSPSKFFSKLTMSDSSSEKGEYVFVTRIRQDGTEDIWFTNKKYSDFKRLVSDLNKEFPGKELPKLPHQSKVGVSSTTSFEASSTKNNASQPSTPREKIVSTFSEEVSSLDTTADDTTARVDDDDDDDDFQDATETVTKHLPREKLRTSLRKFLRVLVEDSEVAQSVSLKKFVRGSKLEYAELSPPVLQDMKSREAVDVVNLENQIAFQKLAFEQTLQLQNAMKEFKTSVLEDEDYLLKLFQEIKVKDSVEQLSPTLKGFMGWCRINLSATIYQTFLGNDGGYELFTQVKRLHRLLPYTVMIQILKITNPMAIMKGMMDLFMARPFGGNSLLQNMFSSVLSDDLKSQLKLAKELEDSAAKESNYGSEMSKVLASAIFDNEDGKLLDMQAVHDEAIEMTMPLAIVLSMKCHEKGYLSQSALDELIESYSLWKIQEHSASEALFKTDSCTSIEDVPGLYFSHIKSLLQIYIRERDKKLMKQIWQDPELSQLLKSIVALFYEPMVRIFRVSRMDVAFRNFEKFMNDLVALLDDVINGRSSFSTSFNVVDAINKLVEKHENSLYQFIHEICMHDTEKTFEGMISYLTTIVKFLQKSKYGQTDRLDLSELANEGVALGLDTDLLKKQLAELVSSKEESRKLYQKLVNAKTSSPQKKGENLKEAMERKWKESNEAALPETVTELGLQDGDLVDLDLDVGDYAYLDEEEQEALQQEHRDVLDKKVDLSEVSKMVDIIFRDKLKEILKV</sequence>
<dbReference type="PANTHER" id="PTHR47185:SF1">
    <property type="entry name" value="PX DOMAIN-CONTAINING PROTEIN YPR097W"/>
    <property type="match status" value="1"/>
</dbReference>
<dbReference type="SUPFAM" id="SSF64268">
    <property type="entry name" value="PX domain"/>
    <property type="match status" value="1"/>
</dbReference>
<evidence type="ECO:0000313" key="3">
    <source>
        <dbReference type="EMBL" id="CUS22021.1"/>
    </source>
</evidence>
<dbReference type="InterPro" id="IPR036871">
    <property type="entry name" value="PX_dom_sf"/>
</dbReference>
<evidence type="ECO:0000256" key="1">
    <source>
        <dbReference type="SAM" id="MobiDB-lite"/>
    </source>
</evidence>
<dbReference type="Proteomes" id="UP000236544">
    <property type="component" value="Unassembled WGS sequence"/>
</dbReference>
<feature type="region of interest" description="Disordered" evidence="1">
    <location>
        <begin position="308"/>
        <end position="378"/>
    </location>
</feature>
<evidence type="ECO:0000259" key="2">
    <source>
        <dbReference type="PROSITE" id="PS50195"/>
    </source>
</evidence>
<feature type="domain" description="PX" evidence="2">
    <location>
        <begin position="253"/>
        <end position="430"/>
    </location>
</feature>
<reference evidence="4" key="1">
    <citation type="submission" date="2015-10" db="EMBL/GenBank/DDBJ databases">
        <authorList>
            <person name="Devillers H."/>
        </authorList>
    </citation>
    <scope>NUCLEOTIDE SEQUENCE [LARGE SCALE GENOMIC DNA]</scope>
</reference>
<gene>
    <name evidence="3" type="ORF">LAQU0_S04e06370g</name>
</gene>
<dbReference type="SMART" id="SM00312">
    <property type="entry name" value="PX"/>
    <property type="match status" value="1"/>
</dbReference>
<dbReference type="GO" id="GO:0035091">
    <property type="term" value="F:phosphatidylinositol binding"/>
    <property type="evidence" value="ECO:0007669"/>
    <property type="project" value="InterPro"/>
</dbReference>